<evidence type="ECO:0000313" key="3">
    <source>
        <dbReference type="Proteomes" id="UP000191554"/>
    </source>
</evidence>
<reference evidence="2 3" key="1">
    <citation type="submission" date="2017-03" db="EMBL/GenBank/DDBJ databases">
        <title>Genome sequence of Clostridium hungatei DSM 14427.</title>
        <authorList>
            <person name="Poehlein A."/>
            <person name="Daniel R."/>
        </authorList>
    </citation>
    <scope>NUCLEOTIDE SEQUENCE [LARGE SCALE GENOMIC DNA]</scope>
    <source>
        <strain evidence="2 3">DSM 14427</strain>
    </source>
</reference>
<protein>
    <recommendedName>
        <fullName evidence="1">Butirosin biosynthesis protein H N-terminal domain-containing protein</fullName>
    </recommendedName>
</protein>
<name>A0A1V4SPW6_RUMHU</name>
<gene>
    <name evidence="2" type="ORF">CLHUN_03630</name>
</gene>
<dbReference type="AlphaFoldDB" id="A0A1V4SPW6"/>
<dbReference type="OrthoDB" id="2541760at2"/>
<dbReference type="Pfam" id="PF14399">
    <property type="entry name" value="BtrH_N"/>
    <property type="match status" value="1"/>
</dbReference>
<accession>A0A1V4SPW6</accession>
<sequence>MKFIIPELETYIKDGVFCLFSAIEDTLRYQKYDLSCVDVFMLCNGFNVVYESDLNHVGYSGLDDVIENMARENLFKINMCYRLQDKDELFQKACNAVLDNNVVILFVGTANLNYSNAFREISGENRGHCILMYGIDSEQGIVYVADAYFKDSSGRMKKYQGPASIEDIRKSIFGFVWFDTDKASNRISKKMVLDTAINNLKAFMEGATTGNKFFGNLAFKRFVGDLNKLEALDEDSFAKACENINFTIKIRSAIVIVDNMISFLRNNANFQIEGYDTVLEELQSLRREWDKVALNVTKAGLTKRKRMIFAIYEMANNTIQLQDKTFSNYLQYLEKVKIT</sequence>
<evidence type="ECO:0000259" key="1">
    <source>
        <dbReference type="Pfam" id="PF14399"/>
    </source>
</evidence>
<dbReference type="STRING" id="48256.CLHUN_03630"/>
<feature type="domain" description="Butirosin biosynthesis protein H N-terminal" evidence="1">
    <location>
        <begin position="18"/>
        <end position="146"/>
    </location>
</feature>
<evidence type="ECO:0000313" key="2">
    <source>
        <dbReference type="EMBL" id="OPX45890.1"/>
    </source>
</evidence>
<dbReference type="InterPro" id="IPR026935">
    <property type="entry name" value="BtrH_N"/>
</dbReference>
<keyword evidence="3" id="KW-1185">Reference proteome</keyword>
<dbReference type="Proteomes" id="UP000191554">
    <property type="component" value="Unassembled WGS sequence"/>
</dbReference>
<dbReference type="EMBL" id="MZGX01000002">
    <property type="protein sequence ID" value="OPX45890.1"/>
    <property type="molecule type" value="Genomic_DNA"/>
</dbReference>
<dbReference type="RefSeq" id="WP_080062854.1">
    <property type="nucleotide sequence ID" value="NZ_MZGX01000002.1"/>
</dbReference>
<organism evidence="2 3">
    <name type="scientific">Ruminiclostridium hungatei</name>
    <name type="common">Clostridium hungatei</name>
    <dbReference type="NCBI Taxonomy" id="48256"/>
    <lineage>
        <taxon>Bacteria</taxon>
        <taxon>Bacillati</taxon>
        <taxon>Bacillota</taxon>
        <taxon>Clostridia</taxon>
        <taxon>Eubacteriales</taxon>
        <taxon>Oscillospiraceae</taxon>
        <taxon>Ruminiclostridium</taxon>
    </lineage>
</organism>
<comment type="caution">
    <text evidence="2">The sequence shown here is derived from an EMBL/GenBank/DDBJ whole genome shotgun (WGS) entry which is preliminary data.</text>
</comment>
<proteinExistence type="predicted"/>